<protein>
    <submittedName>
        <fullName evidence="1">Uncharacterized protein</fullName>
    </submittedName>
</protein>
<keyword evidence="2" id="KW-1185">Reference proteome</keyword>
<dbReference type="Gramene" id="AUR62009574-RA">
    <property type="protein sequence ID" value="AUR62009574-RA:cds"/>
    <property type="gene ID" value="AUR62009574"/>
</dbReference>
<reference evidence="1" key="1">
    <citation type="journal article" date="2017" name="Nature">
        <title>The genome of Chenopodium quinoa.</title>
        <authorList>
            <person name="Jarvis D.E."/>
            <person name="Ho Y.S."/>
            <person name="Lightfoot D.J."/>
            <person name="Schmoeckel S.M."/>
            <person name="Li B."/>
            <person name="Borm T.J.A."/>
            <person name="Ohyanagi H."/>
            <person name="Mineta K."/>
            <person name="Michell C.T."/>
            <person name="Saber N."/>
            <person name="Kharbatia N.M."/>
            <person name="Rupper R.R."/>
            <person name="Sharp A.R."/>
            <person name="Dally N."/>
            <person name="Boughton B.A."/>
            <person name="Woo Y.H."/>
            <person name="Gao G."/>
            <person name="Schijlen E.G.W.M."/>
            <person name="Guo X."/>
            <person name="Momin A.A."/>
            <person name="Negrao S."/>
            <person name="Al-Babili S."/>
            <person name="Gehring C."/>
            <person name="Roessner U."/>
            <person name="Jung C."/>
            <person name="Murphy K."/>
            <person name="Arold S.T."/>
            <person name="Gojobori T."/>
            <person name="van der Linden C.G."/>
            <person name="van Loo E.N."/>
            <person name="Jellen E.N."/>
            <person name="Maughan P.J."/>
            <person name="Tester M."/>
        </authorList>
    </citation>
    <scope>NUCLEOTIDE SEQUENCE [LARGE SCALE GENOMIC DNA]</scope>
    <source>
        <strain evidence="1">cv. PI 614886</strain>
    </source>
</reference>
<dbReference type="EnsemblPlants" id="AUR62009574-RA">
    <property type="protein sequence ID" value="AUR62009574-RA:cds"/>
    <property type="gene ID" value="AUR62009574"/>
</dbReference>
<reference evidence="1" key="2">
    <citation type="submission" date="2021-03" db="UniProtKB">
        <authorList>
            <consortium name="EnsemblPlants"/>
        </authorList>
    </citation>
    <scope>IDENTIFICATION</scope>
</reference>
<organism evidence="1 2">
    <name type="scientific">Chenopodium quinoa</name>
    <name type="common">Quinoa</name>
    <dbReference type="NCBI Taxonomy" id="63459"/>
    <lineage>
        <taxon>Eukaryota</taxon>
        <taxon>Viridiplantae</taxon>
        <taxon>Streptophyta</taxon>
        <taxon>Embryophyta</taxon>
        <taxon>Tracheophyta</taxon>
        <taxon>Spermatophyta</taxon>
        <taxon>Magnoliopsida</taxon>
        <taxon>eudicotyledons</taxon>
        <taxon>Gunneridae</taxon>
        <taxon>Pentapetalae</taxon>
        <taxon>Caryophyllales</taxon>
        <taxon>Chenopodiaceae</taxon>
        <taxon>Chenopodioideae</taxon>
        <taxon>Atripliceae</taxon>
        <taxon>Chenopodium</taxon>
    </lineage>
</organism>
<name>A0A803LCI5_CHEQI</name>
<dbReference type="AlphaFoldDB" id="A0A803LCI5"/>
<sequence>MCESNLQERKWPETVDVVTTAAVTTATATGCTEGLSVAVETTAAVTHATAIKLACHPVLWICVICLLVKNDCAVN</sequence>
<accession>A0A803LCI5</accession>
<proteinExistence type="predicted"/>
<evidence type="ECO:0000313" key="2">
    <source>
        <dbReference type="Proteomes" id="UP000596660"/>
    </source>
</evidence>
<evidence type="ECO:0000313" key="1">
    <source>
        <dbReference type="EnsemblPlants" id="AUR62009574-RA:cds"/>
    </source>
</evidence>
<dbReference type="Proteomes" id="UP000596660">
    <property type="component" value="Unplaced"/>
</dbReference>